<feature type="domain" description="GRF-type" evidence="9">
    <location>
        <begin position="373"/>
        <end position="417"/>
    </location>
</feature>
<organism evidence="10 11">
    <name type="scientific">Sphagnum troendelagicum</name>
    <dbReference type="NCBI Taxonomy" id="128251"/>
    <lineage>
        <taxon>Eukaryota</taxon>
        <taxon>Viridiplantae</taxon>
        <taxon>Streptophyta</taxon>
        <taxon>Embryophyta</taxon>
        <taxon>Bryophyta</taxon>
        <taxon>Sphagnophytina</taxon>
        <taxon>Sphagnopsida</taxon>
        <taxon>Sphagnales</taxon>
        <taxon>Sphagnaceae</taxon>
        <taxon>Sphagnum</taxon>
    </lineage>
</organism>
<reference evidence="10" key="1">
    <citation type="submission" date="2024-02" db="EMBL/GenBank/DDBJ databases">
        <authorList>
            <consortium name="ELIXIR-Norway"/>
            <consortium name="Elixir Norway"/>
        </authorList>
    </citation>
    <scope>NUCLEOTIDE SEQUENCE</scope>
</reference>
<evidence type="ECO:0000256" key="6">
    <source>
        <dbReference type="ARBA" id="ARBA00022839"/>
    </source>
</evidence>
<evidence type="ECO:0000256" key="2">
    <source>
        <dbReference type="ARBA" id="ARBA00022723"/>
    </source>
</evidence>
<keyword evidence="11" id="KW-1185">Reference proteome</keyword>
<evidence type="ECO:0000259" key="9">
    <source>
        <dbReference type="PROSITE" id="PS51999"/>
    </source>
</evidence>
<dbReference type="InterPro" id="IPR047201">
    <property type="entry name" value="ERI-1_3'hExo-like"/>
</dbReference>
<dbReference type="InterPro" id="IPR036397">
    <property type="entry name" value="RNaseH_sf"/>
</dbReference>
<keyword evidence="2" id="KW-0479">Metal-binding</keyword>
<evidence type="ECO:0000313" key="11">
    <source>
        <dbReference type="Proteomes" id="UP001497512"/>
    </source>
</evidence>
<evidence type="ECO:0000256" key="7">
    <source>
        <dbReference type="PROSITE-ProRule" id="PRU01343"/>
    </source>
</evidence>
<gene>
    <name evidence="10" type="ORF">CSSPTR1EN2_LOCUS16917</name>
</gene>
<dbReference type="SMART" id="SM00479">
    <property type="entry name" value="EXOIII"/>
    <property type="match status" value="1"/>
</dbReference>
<protein>
    <recommendedName>
        <fullName evidence="9">GRF-type domain-containing protein</fullName>
    </recommendedName>
</protein>
<dbReference type="InterPro" id="IPR051274">
    <property type="entry name" value="3-5_Exoribonuclease"/>
</dbReference>
<dbReference type="InterPro" id="IPR012337">
    <property type="entry name" value="RNaseH-like_sf"/>
</dbReference>
<proteinExistence type="predicted"/>
<evidence type="ECO:0000256" key="1">
    <source>
        <dbReference type="ARBA" id="ARBA00022722"/>
    </source>
</evidence>
<dbReference type="Pfam" id="PF06839">
    <property type="entry name" value="Zn_ribbon_GRF"/>
    <property type="match status" value="1"/>
</dbReference>
<accession>A0ABP0UM15</accession>
<name>A0ABP0UM15_9BRYO</name>
<keyword evidence="3 7" id="KW-0863">Zinc-finger</keyword>
<dbReference type="SUPFAM" id="SSF53098">
    <property type="entry name" value="Ribonuclease H-like"/>
    <property type="match status" value="1"/>
</dbReference>
<dbReference type="Pfam" id="PF00929">
    <property type="entry name" value="RNase_T"/>
    <property type="match status" value="1"/>
</dbReference>
<dbReference type="PANTHER" id="PTHR23044">
    <property type="entry name" value="3'-5' EXONUCLEASE ERI1-RELATED"/>
    <property type="match status" value="1"/>
</dbReference>
<feature type="region of interest" description="Disordered" evidence="8">
    <location>
        <begin position="70"/>
        <end position="93"/>
    </location>
</feature>
<dbReference type="Proteomes" id="UP001497512">
    <property type="component" value="Chromosome 4"/>
</dbReference>
<sequence length="417" mass="47819">MNDVQRERMQRNREIARHRLHSRMLQLDLGYEGSHKSLLESQAKLHRTISPSLETALEESRNIASQTVWDGFQNTSPPASSMDMTGIDRSDSSLRVSQQNTMKEISPLKKQAHIDHTQPTLLCYSGFVKSTQEFDYLVVIDFESTCDQPVNLQPTEIIEFPAVLVNLNMQKLEGSFRTYVRPDCHPQLSQFCKLLTGIQQAEVDHGVSLKKALEMHDLWLEESGVKNTRFVIVTWSDWDCKVMLEMECKWKSLQKPPYFNRWINLKVPFRKFSGHMQTNLRGAVEQLGLVWEGREHCGLDDARNTAYLALELVKKGIILKVTNSFKTYADDGSKLYIPKLRKPKAMPRCFKNAETNVEEVETTIDHNSANIMCFCGVKSRKRVVKKPGPTQGQSFFSCGKWTMTTDGKCLFFLWAPS</sequence>
<dbReference type="InterPro" id="IPR010666">
    <property type="entry name" value="Znf_GRF"/>
</dbReference>
<keyword evidence="5" id="KW-0862">Zinc</keyword>
<dbReference type="Gene3D" id="3.30.420.10">
    <property type="entry name" value="Ribonuclease H-like superfamily/Ribonuclease H"/>
    <property type="match status" value="1"/>
</dbReference>
<evidence type="ECO:0000256" key="4">
    <source>
        <dbReference type="ARBA" id="ARBA00022801"/>
    </source>
</evidence>
<feature type="compositionally biased region" description="Polar residues" evidence="8">
    <location>
        <begin position="70"/>
        <end position="83"/>
    </location>
</feature>
<evidence type="ECO:0000256" key="3">
    <source>
        <dbReference type="ARBA" id="ARBA00022771"/>
    </source>
</evidence>
<evidence type="ECO:0000256" key="5">
    <source>
        <dbReference type="ARBA" id="ARBA00022833"/>
    </source>
</evidence>
<dbReference type="PANTHER" id="PTHR23044:SF61">
    <property type="entry name" value="3'-5' EXORIBONUCLEASE 1-RELATED"/>
    <property type="match status" value="1"/>
</dbReference>
<dbReference type="EMBL" id="OZ019896">
    <property type="protein sequence ID" value="CAK9223609.1"/>
    <property type="molecule type" value="Genomic_DNA"/>
</dbReference>
<keyword evidence="1" id="KW-0540">Nuclease</keyword>
<evidence type="ECO:0000256" key="8">
    <source>
        <dbReference type="SAM" id="MobiDB-lite"/>
    </source>
</evidence>
<evidence type="ECO:0000313" key="10">
    <source>
        <dbReference type="EMBL" id="CAK9223609.1"/>
    </source>
</evidence>
<keyword evidence="6" id="KW-0269">Exonuclease</keyword>
<dbReference type="CDD" id="cd06133">
    <property type="entry name" value="ERI-1_3'hExo_like"/>
    <property type="match status" value="1"/>
</dbReference>
<keyword evidence="4" id="KW-0378">Hydrolase</keyword>
<dbReference type="PROSITE" id="PS51999">
    <property type="entry name" value="ZF_GRF"/>
    <property type="match status" value="1"/>
</dbReference>
<dbReference type="InterPro" id="IPR013520">
    <property type="entry name" value="Ribonucl_H"/>
</dbReference>